<evidence type="ECO:0000256" key="4">
    <source>
        <dbReference type="ARBA" id="ARBA00010008"/>
    </source>
</evidence>
<name>A0A1G9QDV9_9FIRM</name>
<evidence type="ECO:0000256" key="7">
    <source>
        <dbReference type="ARBA" id="ARBA00022756"/>
    </source>
</evidence>
<dbReference type="NCBIfam" id="TIGR01825">
    <property type="entry name" value="gly_Cac_T_rel"/>
    <property type="match status" value="1"/>
</dbReference>
<evidence type="ECO:0000256" key="2">
    <source>
        <dbReference type="ARBA" id="ARBA00002513"/>
    </source>
</evidence>
<proteinExistence type="inferred from homology"/>
<feature type="domain" description="Aminotransferase class I/classII large" evidence="13">
    <location>
        <begin position="42"/>
        <end position="381"/>
    </location>
</feature>
<comment type="cofactor">
    <cofactor evidence="1 11 12">
        <name>pyridoxal 5'-phosphate</name>
        <dbReference type="ChEBI" id="CHEBI:597326"/>
    </cofactor>
</comment>
<dbReference type="GO" id="GO:0030170">
    <property type="term" value="F:pyridoxal phosphate binding"/>
    <property type="evidence" value="ECO:0007669"/>
    <property type="project" value="InterPro"/>
</dbReference>
<dbReference type="NCBIfam" id="NF005394">
    <property type="entry name" value="PRK06939.1"/>
    <property type="match status" value="1"/>
</dbReference>
<dbReference type="Pfam" id="PF00155">
    <property type="entry name" value="Aminotran_1_2"/>
    <property type="match status" value="1"/>
</dbReference>
<evidence type="ECO:0000256" key="3">
    <source>
        <dbReference type="ARBA" id="ARBA00004746"/>
    </source>
</evidence>
<keyword evidence="15" id="KW-1185">Reference proteome</keyword>
<dbReference type="PROSITE" id="PS00599">
    <property type="entry name" value="AA_TRANSFER_CLASS_2"/>
    <property type="match status" value="1"/>
</dbReference>
<dbReference type="InterPro" id="IPR015421">
    <property type="entry name" value="PyrdxlP-dep_Trfase_major"/>
</dbReference>
<evidence type="ECO:0000256" key="9">
    <source>
        <dbReference type="ARBA" id="ARBA00023315"/>
    </source>
</evidence>
<comment type="catalytic activity">
    <reaction evidence="10 12">
        <text>6-carboxyhexanoyl-[ACP] + L-alanine + H(+) = (8S)-8-amino-7-oxononanoate + holo-[ACP] + CO2</text>
        <dbReference type="Rhea" id="RHEA:42288"/>
        <dbReference type="Rhea" id="RHEA-COMP:9685"/>
        <dbReference type="Rhea" id="RHEA-COMP:9955"/>
        <dbReference type="ChEBI" id="CHEBI:15378"/>
        <dbReference type="ChEBI" id="CHEBI:16526"/>
        <dbReference type="ChEBI" id="CHEBI:57972"/>
        <dbReference type="ChEBI" id="CHEBI:64479"/>
        <dbReference type="ChEBI" id="CHEBI:78846"/>
        <dbReference type="ChEBI" id="CHEBI:149468"/>
        <dbReference type="EC" id="2.3.1.47"/>
    </reaction>
</comment>
<dbReference type="OrthoDB" id="9807157at2"/>
<evidence type="ECO:0000256" key="5">
    <source>
        <dbReference type="ARBA" id="ARBA00011738"/>
    </source>
</evidence>
<feature type="modified residue" description="N6-(pyridoxal phosphate)lysine" evidence="11">
    <location>
        <position position="240"/>
    </location>
</feature>
<accession>A0A1G9QDV9</accession>
<dbReference type="InterPro" id="IPR004723">
    <property type="entry name" value="AONS_Archaea/Proteobacteria"/>
</dbReference>
<evidence type="ECO:0000256" key="11">
    <source>
        <dbReference type="PIRSR" id="PIRSR604723-51"/>
    </source>
</evidence>
<dbReference type="SUPFAM" id="SSF53383">
    <property type="entry name" value="PLP-dependent transferases"/>
    <property type="match status" value="1"/>
</dbReference>
<evidence type="ECO:0000259" key="13">
    <source>
        <dbReference type="Pfam" id="PF00155"/>
    </source>
</evidence>
<dbReference type="AlphaFoldDB" id="A0A1G9QDV9"/>
<dbReference type="InterPro" id="IPR015422">
    <property type="entry name" value="PyrdxlP-dep_Trfase_small"/>
</dbReference>
<evidence type="ECO:0000313" key="14">
    <source>
        <dbReference type="EMBL" id="SDM09262.1"/>
    </source>
</evidence>
<evidence type="ECO:0000256" key="6">
    <source>
        <dbReference type="ARBA" id="ARBA00022679"/>
    </source>
</evidence>
<comment type="similarity">
    <text evidence="4 12">Belongs to the class-II pyridoxal-phosphate-dependent aminotransferase family. BioF subfamily.</text>
</comment>
<keyword evidence="7" id="KW-0093">Biotin biosynthesis</keyword>
<gene>
    <name evidence="14" type="ORF">SAMN04488692_11650</name>
</gene>
<comment type="subunit">
    <text evidence="5 12">Homodimer.</text>
</comment>
<comment type="pathway">
    <text evidence="3 12">Cofactor biosynthesis; biotin biosynthesis.</text>
</comment>
<organism evidence="14 15">
    <name type="scientific">Halarsenatibacter silvermanii</name>
    <dbReference type="NCBI Taxonomy" id="321763"/>
    <lineage>
        <taxon>Bacteria</taxon>
        <taxon>Bacillati</taxon>
        <taxon>Bacillota</taxon>
        <taxon>Clostridia</taxon>
        <taxon>Halanaerobiales</taxon>
        <taxon>Halarsenatibacteraceae</taxon>
        <taxon>Halarsenatibacter</taxon>
    </lineage>
</organism>
<keyword evidence="6 12" id="KW-0808">Transferase</keyword>
<sequence>MNENFEARLQDDIAELKEEGLYNRIRTLESPQGAWVDIEGEEKLNFCSNNYLGLANHHELVEAAQRAVDKYGVGPGAVRTIAGTMELHRELEEKLADFKKVEATLTFQSGFNANLAVIPAITGEDDVIISDELNHASIIDGCRLSRADLEVYEHADMDSLESVLEEVEARHKLIVTDGVFSMDGDIAPLPEIVELAEEHDAVVMVDDAHGEGVLGSHGRGIVDHFDLHGDVDIEVGTFSKAFGTVGGAIAGSETLVEFLRQKGRPFLFSSAVTPPDLAATIRAVEILEENNDLVKMLWNNAEKFQKEMKAAGFDVGGTETPITPVILGEAETASRFSERLFEEGIFAQSIGFPTVPRGEARIRVMISASHGQDDLEFALDKFKKIGLELDIIE</sequence>
<dbReference type="InterPro" id="IPR050087">
    <property type="entry name" value="AON_synthase_class-II"/>
</dbReference>
<evidence type="ECO:0000256" key="1">
    <source>
        <dbReference type="ARBA" id="ARBA00001933"/>
    </source>
</evidence>
<dbReference type="NCBIfam" id="TIGR00858">
    <property type="entry name" value="bioF"/>
    <property type="match status" value="1"/>
</dbReference>
<dbReference type="Proteomes" id="UP000199476">
    <property type="component" value="Unassembled WGS sequence"/>
</dbReference>
<dbReference type="Gene3D" id="3.40.640.10">
    <property type="entry name" value="Type I PLP-dependent aspartate aminotransferase-like (Major domain)"/>
    <property type="match status" value="1"/>
</dbReference>
<dbReference type="InterPro" id="IPR001917">
    <property type="entry name" value="Aminotrans_II_pyridoxalP_BS"/>
</dbReference>
<dbReference type="InterPro" id="IPR004839">
    <property type="entry name" value="Aminotransferase_I/II_large"/>
</dbReference>
<dbReference type="CDD" id="cd06454">
    <property type="entry name" value="KBL_like"/>
    <property type="match status" value="1"/>
</dbReference>
<evidence type="ECO:0000256" key="12">
    <source>
        <dbReference type="RuleBase" id="RU003693"/>
    </source>
</evidence>
<dbReference type="InterPro" id="IPR015424">
    <property type="entry name" value="PyrdxlP-dep_Trfase"/>
</dbReference>
<comment type="function">
    <text evidence="2 12">Catalyzes the decarboxylative condensation of pimeloyl-[acyl-carrier protein] and L-alanine to produce 8-amino-7-oxononanoate (AON), [acyl-carrier protein], and carbon dioxide.</text>
</comment>
<dbReference type="FunFam" id="3.40.640.10:FF:000006">
    <property type="entry name" value="5-aminolevulinate synthase, mitochondrial"/>
    <property type="match status" value="1"/>
</dbReference>
<dbReference type="Gene3D" id="3.90.1150.10">
    <property type="entry name" value="Aspartate Aminotransferase, domain 1"/>
    <property type="match status" value="1"/>
</dbReference>
<evidence type="ECO:0000256" key="10">
    <source>
        <dbReference type="ARBA" id="ARBA00047715"/>
    </source>
</evidence>
<dbReference type="RefSeq" id="WP_089760882.1">
    <property type="nucleotide sequence ID" value="NZ_FNGO01000016.1"/>
</dbReference>
<protein>
    <recommendedName>
        <fullName evidence="12">8-amino-7-ketopelargonate synthase</fullName>
        <ecNumber evidence="12">2.3.1.47</ecNumber>
    </recommendedName>
</protein>
<dbReference type="GO" id="GO:0009102">
    <property type="term" value="P:biotin biosynthetic process"/>
    <property type="evidence" value="ECO:0007669"/>
    <property type="project" value="UniProtKB-UniRule"/>
</dbReference>
<evidence type="ECO:0000256" key="8">
    <source>
        <dbReference type="ARBA" id="ARBA00022898"/>
    </source>
</evidence>
<dbReference type="STRING" id="321763.SAMN04488692_11650"/>
<dbReference type="PANTHER" id="PTHR13693">
    <property type="entry name" value="CLASS II AMINOTRANSFERASE/8-AMINO-7-OXONONANOATE SYNTHASE"/>
    <property type="match status" value="1"/>
</dbReference>
<dbReference type="GO" id="GO:0008710">
    <property type="term" value="F:8-amino-7-oxononanoate synthase activity"/>
    <property type="evidence" value="ECO:0007669"/>
    <property type="project" value="UniProtKB-UniRule"/>
</dbReference>
<dbReference type="InterPro" id="IPR010962">
    <property type="entry name" value="AONS_Archaea/Firmicutes"/>
</dbReference>
<dbReference type="EMBL" id="FNGO01000016">
    <property type="protein sequence ID" value="SDM09262.1"/>
    <property type="molecule type" value="Genomic_DNA"/>
</dbReference>
<dbReference type="PANTHER" id="PTHR13693:SF3">
    <property type="entry name" value="LD36009P"/>
    <property type="match status" value="1"/>
</dbReference>
<keyword evidence="9" id="KW-0012">Acyltransferase</keyword>
<dbReference type="EC" id="2.3.1.47" evidence="12"/>
<evidence type="ECO:0000313" key="15">
    <source>
        <dbReference type="Proteomes" id="UP000199476"/>
    </source>
</evidence>
<keyword evidence="8 11" id="KW-0663">Pyridoxal phosphate</keyword>
<dbReference type="UniPathway" id="UPA00078"/>
<reference evidence="14 15" key="1">
    <citation type="submission" date="2016-10" db="EMBL/GenBank/DDBJ databases">
        <authorList>
            <person name="de Groot N.N."/>
        </authorList>
    </citation>
    <scope>NUCLEOTIDE SEQUENCE [LARGE SCALE GENOMIC DNA]</scope>
    <source>
        <strain evidence="14 15">SLAS-1</strain>
    </source>
</reference>